<keyword evidence="3" id="KW-0328">Glycosyltransferase</keyword>
<dbReference type="PANTHER" id="PTHR43179:SF12">
    <property type="entry name" value="GALACTOFURANOSYLTRANSFERASE GLFT2"/>
    <property type="match status" value="1"/>
</dbReference>
<keyword evidence="4 6" id="KW-0808">Transferase</keyword>
<comment type="similarity">
    <text evidence="2">Belongs to the glycosyltransferase 2 family.</text>
</comment>
<dbReference type="GO" id="GO:0016757">
    <property type="term" value="F:glycosyltransferase activity"/>
    <property type="evidence" value="ECO:0007669"/>
    <property type="project" value="UniProtKB-KW"/>
</dbReference>
<dbReference type="CAZy" id="GT2">
    <property type="family name" value="Glycosyltransferase Family 2"/>
</dbReference>
<keyword evidence="7" id="KW-1185">Reference proteome</keyword>
<name>Q04DW6_OENOB</name>
<comment type="pathway">
    <text evidence="1">Cell wall biogenesis; cell wall polysaccharide biosynthesis.</text>
</comment>
<dbReference type="STRING" id="203123.OEOE_1497"/>
<dbReference type="PANTHER" id="PTHR43179">
    <property type="entry name" value="RHAMNOSYLTRANSFERASE WBBL"/>
    <property type="match status" value="1"/>
</dbReference>
<proteinExistence type="inferred from homology"/>
<dbReference type="eggNOG" id="COG1216">
    <property type="taxonomic scope" value="Bacteria"/>
</dbReference>
<dbReference type="KEGG" id="ooe:OEOE_1497"/>
<sequence length="304" mass="35504">MFDVVMVTYNRLDYLKKSINCLKNNSNYIQRVIIVNNGSNKDTLDYLETLKQENIWIHVLNFLENNGGSFGFAQGLSYVKEHYSDNEWTLIMDDDALISSDFLKHISQAILKFPKILAFSGTVKGIESNKVQTAHRAKINYYSGKISKLSTAEYFNNSFNEINLASFVGLIIKNSLIKQIGIPRADFFSQWDDTEYSMRINKVTKIINVSQAEVFHPDPQWKVTHNPDWKYYYIVRNQIVTLRIYMKPFFFLFLLFKKAVHLVEYSIFHILDKNRCGDKEIRMLRDGTLDGFLDKTGVNKKWKP</sequence>
<dbReference type="InterPro" id="IPR029044">
    <property type="entry name" value="Nucleotide-diphossugar_trans"/>
</dbReference>
<dbReference type="AlphaFoldDB" id="Q04DW6"/>
<evidence type="ECO:0000259" key="5">
    <source>
        <dbReference type="Pfam" id="PF00535"/>
    </source>
</evidence>
<dbReference type="SUPFAM" id="SSF53448">
    <property type="entry name" value="Nucleotide-diphospho-sugar transferases"/>
    <property type="match status" value="1"/>
</dbReference>
<dbReference type="InterPro" id="IPR001173">
    <property type="entry name" value="Glyco_trans_2-like"/>
</dbReference>
<evidence type="ECO:0000256" key="3">
    <source>
        <dbReference type="ARBA" id="ARBA00022676"/>
    </source>
</evidence>
<dbReference type="EMBL" id="CP000411">
    <property type="protein sequence ID" value="ABJ57356.1"/>
    <property type="molecule type" value="Genomic_DNA"/>
</dbReference>
<dbReference type="PATRIC" id="fig|203123.7.peg.1516"/>
<evidence type="ECO:0000256" key="4">
    <source>
        <dbReference type="ARBA" id="ARBA00022679"/>
    </source>
</evidence>
<evidence type="ECO:0000313" key="7">
    <source>
        <dbReference type="Proteomes" id="UP000000774"/>
    </source>
</evidence>
<evidence type="ECO:0000313" key="6">
    <source>
        <dbReference type="EMBL" id="ABJ57356.1"/>
    </source>
</evidence>
<evidence type="ECO:0000256" key="1">
    <source>
        <dbReference type="ARBA" id="ARBA00004776"/>
    </source>
</evidence>
<evidence type="ECO:0000256" key="2">
    <source>
        <dbReference type="ARBA" id="ARBA00006739"/>
    </source>
</evidence>
<accession>Q04DW6</accession>
<feature type="domain" description="Glycosyltransferase 2-like" evidence="5">
    <location>
        <begin position="4"/>
        <end position="164"/>
    </location>
</feature>
<dbReference type="HOGENOM" id="CLU_023845_2_1_9"/>
<organism evidence="6 7">
    <name type="scientific">Oenococcus oeni (strain ATCC BAA-331 / PSU-1)</name>
    <dbReference type="NCBI Taxonomy" id="203123"/>
    <lineage>
        <taxon>Bacteria</taxon>
        <taxon>Bacillati</taxon>
        <taxon>Bacillota</taxon>
        <taxon>Bacilli</taxon>
        <taxon>Lactobacillales</taxon>
        <taxon>Lactobacillaceae</taxon>
        <taxon>Oenococcus</taxon>
    </lineage>
</organism>
<dbReference type="Proteomes" id="UP000000774">
    <property type="component" value="Chromosome"/>
</dbReference>
<protein>
    <submittedName>
        <fullName evidence="6">Predicted glycosyltransferase</fullName>
    </submittedName>
</protein>
<reference evidence="6 7" key="1">
    <citation type="journal article" date="2006" name="Proc. Natl. Acad. Sci. U.S.A.">
        <title>Comparative genomics of the lactic acid bacteria.</title>
        <authorList>
            <person name="Makarova K."/>
            <person name="Slesarev A."/>
            <person name="Wolf Y."/>
            <person name="Sorokin A."/>
            <person name="Mirkin B."/>
            <person name="Koonin E."/>
            <person name="Pavlov A."/>
            <person name="Pavlova N."/>
            <person name="Karamychev V."/>
            <person name="Polouchine N."/>
            <person name="Shakhova V."/>
            <person name="Grigoriev I."/>
            <person name="Lou Y."/>
            <person name="Rohksar D."/>
            <person name="Lucas S."/>
            <person name="Huang K."/>
            <person name="Goodstein D.M."/>
            <person name="Hawkins T."/>
            <person name="Plengvidhya V."/>
            <person name="Welker D."/>
            <person name="Hughes J."/>
            <person name="Goh Y."/>
            <person name="Benson A."/>
            <person name="Baldwin K."/>
            <person name="Lee J.H."/>
            <person name="Diaz-Muniz I."/>
            <person name="Dosti B."/>
            <person name="Smeianov V."/>
            <person name="Wechter W."/>
            <person name="Barabote R."/>
            <person name="Lorca G."/>
            <person name="Altermann E."/>
            <person name="Barrangou R."/>
            <person name="Ganesan B."/>
            <person name="Xie Y."/>
            <person name="Rawsthorne H."/>
            <person name="Tamir D."/>
            <person name="Parker C."/>
            <person name="Breidt F."/>
            <person name="Broadbent J."/>
            <person name="Hutkins R."/>
            <person name="O'Sullivan D."/>
            <person name="Steele J."/>
            <person name="Unlu G."/>
            <person name="Saier M."/>
            <person name="Klaenhammer T."/>
            <person name="Richardson P."/>
            <person name="Kozyavkin S."/>
            <person name="Weimer B."/>
            <person name="Mills D."/>
        </authorList>
    </citation>
    <scope>NUCLEOTIDE SEQUENCE [LARGE SCALE GENOMIC DNA]</scope>
    <source>
        <strain evidence="7">ATCC BAA-331 / PSU-1</strain>
    </source>
</reference>
<dbReference type="RefSeq" id="WP_002822126.1">
    <property type="nucleotide sequence ID" value="NC_008528.1"/>
</dbReference>
<dbReference type="Gene3D" id="3.90.550.10">
    <property type="entry name" value="Spore Coat Polysaccharide Biosynthesis Protein SpsA, Chain A"/>
    <property type="match status" value="1"/>
</dbReference>
<dbReference type="Pfam" id="PF00535">
    <property type="entry name" value="Glycos_transf_2"/>
    <property type="match status" value="1"/>
</dbReference>
<gene>
    <name evidence="6" type="ordered locus">OEOE_1497</name>
</gene>